<dbReference type="AlphaFoldDB" id="A0A0A8YC50"/>
<proteinExistence type="predicted"/>
<accession>A0A0A8YC50</accession>
<name>A0A0A8YC50_ARUDO</name>
<evidence type="ECO:0000313" key="1">
    <source>
        <dbReference type="EMBL" id="JAD23040.1"/>
    </source>
</evidence>
<sequence>MHRQHLMATSDITIGQLYHSQ</sequence>
<reference evidence="1" key="2">
    <citation type="journal article" date="2015" name="Data Brief">
        <title>Shoot transcriptome of the giant reed, Arundo donax.</title>
        <authorList>
            <person name="Barrero R.A."/>
            <person name="Guerrero F.D."/>
            <person name="Moolhuijzen P."/>
            <person name="Goolsby J.A."/>
            <person name="Tidwell J."/>
            <person name="Bellgard S.E."/>
            <person name="Bellgard M.I."/>
        </authorList>
    </citation>
    <scope>NUCLEOTIDE SEQUENCE</scope>
    <source>
        <tissue evidence="1">Shoot tissue taken approximately 20 cm above the soil surface</tissue>
    </source>
</reference>
<dbReference type="EMBL" id="GBRH01274855">
    <property type="protein sequence ID" value="JAD23040.1"/>
    <property type="molecule type" value="Transcribed_RNA"/>
</dbReference>
<protein>
    <submittedName>
        <fullName evidence="1">Uncharacterized protein</fullName>
    </submittedName>
</protein>
<organism evidence="1">
    <name type="scientific">Arundo donax</name>
    <name type="common">Giant reed</name>
    <name type="synonym">Donax arundinaceus</name>
    <dbReference type="NCBI Taxonomy" id="35708"/>
    <lineage>
        <taxon>Eukaryota</taxon>
        <taxon>Viridiplantae</taxon>
        <taxon>Streptophyta</taxon>
        <taxon>Embryophyta</taxon>
        <taxon>Tracheophyta</taxon>
        <taxon>Spermatophyta</taxon>
        <taxon>Magnoliopsida</taxon>
        <taxon>Liliopsida</taxon>
        <taxon>Poales</taxon>
        <taxon>Poaceae</taxon>
        <taxon>PACMAD clade</taxon>
        <taxon>Arundinoideae</taxon>
        <taxon>Arundineae</taxon>
        <taxon>Arundo</taxon>
    </lineage>
</organism>
<reference evidence="1" key="1">
    <citation type="submission" date="2014-09" db="EMBL/GenBank/DDBJ databases">
        <authorList>
            <person name="Magalhaes I.L.F."/>
            <person name="Oliveira U."/>
            <person name="Santos F.R."/>
            <person name="Vidigal T.H.D.A."/>
            <person name="Brescovit A.D."/>
            <person name="Santos A.J."/>
        </authorList>
    </citation>
    <scope>NUCLEOTIDE SEQUENCE</scope>
    <source>
        <tissue evidence="1">Shoot tissue taken approximately 20 cm above the soil surface</tissue>
    </source>
</reference>